<feature type="binding site" evidence="5">
    <location>
        <position position="373"/>
    </location>
    <ligand>
        <name>substrate</name>
    </ligand>
</feature>
<dbReference type="Proteomes" id="UP000838878">
    <property type="component" value="Chromosome 1"/>
</dbReference>
<feature type="active site" evidence="4">
    <location>
        <position position="315"/>
    </location>
</feature>
<dbReference type="InterPro" id="IPR046372">
    <property type="entry name" value="PARG_cat_C"/>
</dbReference>
<dbReference type="GO" id="GO:0004649">
    <property type="term" value="F:poly(ADP-ribose) glycohydrolase activity"/>
    <property type="evidence" value="ECO:0007669"/>
    <property type="project" value="UniProtKB-EC"/>
</dbReference>
<dbReference type="InterPro" id="IPR007724">
    <property type="entry name" value="Poly_GlycHdrlase"/>
</dbReference>
<evidence type="ECO:0000259" key="7">
    <source>
        <dbReference type="Pfam" id="PF05028"/>
    </source>
</evidence>
<dbReference type="InterPro" id="IPR048362">
    <property type="entry name" value="PARG_helical"/>
</dbReference>
<evidence type="ECO:0000256" key="6">
    <source>
        <dbReference type="SAM" id="MobiDB-lite"/>
    </source>
</evidence>
<feature type="binding site" evidence="5">
    <location>
        <position position="318"/>
    </location>
    <ligand>
        <name>substrate</name>
    </ligand>
</feature>
<evidence type="ECO:0000256" key="2">
    <source>
        <dbReference type="ARBA" id="ARBA00012255"/>
    </source>
</evidence>
<keyword evidence="10" id="KW-1185">Reference proteome</keyword>
<evidence type="ECO:0000256" key="1">
    <source>
        <dbReference type="ARBA" id="ARBA00009545"/>
    </source>
</evidence>
<protein>
    <recommendedName>
        <fullName evidence="2">poly(ADP-ribose) glycohydrolase</fullName>
        <ecNumber evidence="2">3.2.1.143</ecNumber>
    </recommendedName>
</protein>
<dbReference type="EMBL" id="OV170221">
    <property type="protein sequence ID" value="CAH0714136.1"/>
    <property type="molecule type" value="Genomic_DNA"/>
</dbReference>
<dbReference type="GO" id="GO:1990966">
    <property type="term" value="P:ATP generation from poly-ADP-D-ribose"/>
    <property type="evidence" value="ECO:0007669"/>
    <property type="project" value="TreeGrafter"/>
</dbReference>
<feature type="region of interest" description="Disordered" evidence="6">
    <location>
        <begin position="638"/>
        <end position="660"/>
    </location>
</feature>
<accession>A0A8J9Y599</accession>
<dbReference type="GO" id="GO:0006282">
    <property type="term" value="P:regulation of DNA repair"/>
    <property type="evidence" value="ECO:0007669"/>
    <property type="project" value="InterPro"/>
</dbReference>
<dbReference type="PANTHER" id="PTHR12837:SF15">
    <property type="entry name" value="POLY(ADP-RIBOSE) GLYCOHYDROLASE"/>
    <property type="match status" value="1"/>
</dbReference>
<comment type="similarity">
    <text evidence="1">Belongs to the poly(ADP-ribose) glycohydrolase family.</text>
</comment>
<evidence type="ECO:0000259" key="8">
    <source>
        <dbReference type="Pfam" id="PF20811"/>
    </source>
</evidence>
<feature type="non-terminal residue" evidence="9">
    <location>
        <position position="694"/>
    </location>
</feature>
<feature type="binding site" evidence="5">
    <location>
        <position position="332"/>
    </location>
    <ligand>
        <name>substrate</name>
    </ligand>
</feature>
<feature type="domain" description="PARG helical" evidence="8">
    <location>
        <begin position="154"/>
        <end position="274"/>
    </location>
</feature>
<dbReference type="GO" id="GO:0005634">
    <property type="term" value="C:nucleus"/>
    <property type="evidence" value="ECO:0007669"/>
    <property type="project" value="TreeGrafter"/>
</dbReference>
<sequence>MKFCRINLKIILKKFYSTMADSEWKGVPIANIVGSYSPWGAPEFPLVQPAYNHTVLYHIPGSGAQLDRPPKPQIGKDKWDQVHVRMPFSPQNLYPVENSAGETELKKRWEMIQNALNKPIKNSKELASAILSYNTQFKNRWKFLSLHYLFEEYLEEEEAQYFFDVTLPEIAKLALALPKLIQSPIPLLKQHKNRSISLSQQQISSLLANAFFCTFPRRNTTKKDSEYASYPHINFNVLYECMPSEHILEKMKCICHYFRRVCTKVPVGVVTVSRRSVRADDLPRWHECSRTFADLPIHVDSKNTIEEAYGLIQVDFANKFLGGGVLGHGCVQEEIRFVICPELLVTMLFTECLRPTEALMIIGCEQYSAYRGYGTSFRWAGARVDAAPHDAAARRRCAVLALDALPFRDARLQYRADRVARELNKAWVGFSFYTTEDDTIQYPGVATGNWGCGAFNGSASLKSLIQMMALASVGRPMAYYTFGDTQLRDDIIRVYNMFVDHGVKVGQLYGLILKFCESKSQSNIYSFLEKSLQKNRDFLKSESTSCVASTKTETQDLSLKVELELNRSPDLFGPDDDFDLATLEEDTNLKKEASLEDVVVHKMDDTRKMSTSDISTEENNRTNQTSRLFDEMEKLDEDSGNLNLKSPQKSIFGPNSKKSDAAMDIDNKIQTEVTPDAKKKFAKKITDYFSKKPV</sequence>
<feature type="compositionally biased region" description="Polar residues" evidence="6">
    <location>
        <begin position="640"/>
        <end position="649"/>
    </location>
</feature>
<dbReference type="GO" id="GO:0005737">
    <property type="term" value="C:cytoplasm"/>
    <property type="evidence" value="ECO:0007669"/>
    <property type="project" value="TreeGrafter"/>
</dbReference>
<keyword evidence="3" id="KW-0378">Hydrolase</keyword>
<evidence type="ECO:0000313" key="9">
    <source>
        <dbReference type="EMBL" id="CAH0714136.1"/>
    </source>
</evidence>
<evidence type="ECO:0000256" key="3">
    <source>
        <dbReference type="ARBA" id="ARBA00022801"/>
    </source>
</evidence>
<organism evidence="9 10">
    <name type="scientific">Brenthis ino</name>
    <name type="common">lesser marbled fritillary</name>
    <dbReference type="NCBI Taxonomy" id="405034"/>
    <lineage>
        <taxon>Eukaryota</taxon>
        <taxon>Metazoa</taxon>
        <taxon>Ecdysozoa</taxon>
        <taxon>Arthropoda</taxon>
        <taxon>Hexapoda</taxon>
        <taxon>Insecta</taxon>
        <taxon>Pterygota</taxon>
        <taxon>Neoptera</taxon>
        <taxon>Endopterygota</taxon>
        <taxon>Lepidoptera</taxon>
        <taxon>Glossata</taxon>
        <taxon>Ditrysia</taxon>
        <taxon>Papilionoidea</taxon>
        <taxon>Nymphalidae</taxon>
        <taxon>Heliconiinae</taxon>
        <taxon>Argynnini</taxon>
        <taxon>Brenthis</taxon>
    </lineage>
</organism>
<feature type="active site" evidence="4">
    <location>
        <position position="333"/>
    </location>
</feature>
<feature type="active site" evidence="4">
    <location>
        <position position="334"/>
    </location>
</feature>
<reference evidence="9" key="1">
    <citation type="submission" date="2021-12" db="EMBL/GenBank/DDBJ databases">
        <authorList>
            <person name="Martin H S."/>
        </authorList>
    </citation>
    <scope>NUCLEOTIDE SEQUENCE</scope>
</reference>
<dbReference type="EC" id="3.2.1.143" evidence="2"/>
<proteinExistence type="inferred from homology"/>
<evidence type="ECO:0000256" key="4">
    <source>
        <dbReference type="PIRSR" id="PIRSR607724-1"/>
    </source>
</evidence>
<dbReference type="GO" id="GO:0009225">
    <property type="term" value="P:nucleotide-sugar metabolic process"/>
    <property type="evidence" value="ECO:0007669"/>
    <property type="project" value="TreeGrafter"/>
</dbReference>
<dbReference type="Pfam" id="PF20811">
    <property type="entry name" value="PARG_cat_N"/>
    <property type="match status" value="1"/>
</dbReference>
<dbReference type="Pfam" id="PF05028">
    <property type="entry name" value="PARG_cat_C"/>
    <property type="match status" value="1"/>
</dbReference>
<gene>
    <name evidence="9" type="ORF">BINO364_LOCUS1217</name>
</gene>
<name>A0A8J9Y599_9NEOP</name>
<evidence type="ECO:0000313" key="10">
    <source>
        <dbReference type="Proteomes" id="UP000838878"/>
    </source>
</evidence>
<dbReference type="GO" id="GO:0005975">
    <property type="term" value="P:carbohydrate metabolic process"/>
    <property type="evidence" value="ECO:0007669"/>
    <property type="project" value="InterPro"/>
</dbReference>
<dbReference type="PANTHER" id="PTHR12837">
    <property type="entry name" value="POLY ADP-RIBOSE GLYCOHYDROLASE"/>
    <property type="match status" value="1"/>
</dbReference>
<dbReference type="OrthoDB" id="1937899at2759"/>
<dbReference type="AlphaFoldDB" id="A0A8J9Y599"/>
<evidence type="ECO:0000256" key="5">
    <source>
        <dbReference type="PIRSR" id="PIRSR607724-2"/>
    </source>
</evidence>
<feature type="domain" description="PARG catalytic Macro" evidence="7">
    <location>
        <begin position="283"/>
        <end position="488"/>
    </location>
</feature>